<dbReference type="InterPro" id="IPR050492">
    <property type="entry name" value="Bact_metal-bind_prot9"/>
</dbReference>
<sequence length="287" mass="31728">MPRLALLLLLLLSQAWAQVQVAATTPLLADLVSQVGGNRVKVESVVPPGADPHTFEPTPSTAKNLARSRLLFANGLGLEPFLPKLQRLLPQGARVVKLAEGQPGLICQEEHQEENPEEREHAHGPCNPHLWLDPTYALRYAEHIAQELSQLDPKGKAIYQANLKRFKAEVERRDKAFQACNLKGLKVVTQHDAFAYFARRYGLRVVGSLTASGVQEAGTRTFLTLLERARREGVKLVLAEPQFQGTALKALAEALGARIVVFYTDTLDRRVPSYLALLDHNLKALCP</sequence>
<dbReference type="EMBL" id="PELR01000188">
    <property type="protein sequence ID" value="RTH03418.1"/>
    <property type="molecule type" value="Genomic_DNA"/>
</dbReference>
<dbReference type="InterPro" id="IPR006127">
    <property type="entry name" value="ZnuA-like"/>
</dbReference>
<dbReference type="GO" id="GO:0007155">
    <property type="term" value="P:cell adhesion"/>
    <property type="evidence" value="ECO:0007669"/>
    <property type="project" value="InterPro"/>
</dbReference>
<dbReference type="AlphaFoldDB" id="A0A430R7T4"/>
<proteinExistence type="inferred from homology"/>
<accession>A0A430R7T4</accession>
<evidence type="ECO:0000256" key="4">
    <source>
        <dbReference type="SAM" id="SignalP"/>
    </source>
</evidence>
<dbReference type="InterPro" id="IPR006129">
    <property type="entry name" value="AdhesinB"/>
</dbReference>
<dbReference type="GO" id="GO:0030001">
    <property type="term" value="P:metal ion transport"/>
    <property type="evidence" value="ECO:0007669"/>
    <property type="project" value="InterPro"/>
</dbReference>
<dbReference type="PRINTS" id="PR00690">
    <property type="entry name" value="ADHESNFAMILY"/>
</dbReference>
<evidence type="ECO:0000313" key="6">
    <source>
        <dbReference type="Proteomes" id="UP000286910"/>
    </source>
</evidence>
<evidence type="ECO:0000256" key="2">
    <source>
        <dbReference type="ARBA" id="ARBA00022729"/>
    </source>
</evidence>
<dbReference type="RefSeq" id="WP_126177545.1">
    <property type="nucleotide sequence ID" value="NZ_PELN01000033.1"/>
</dbReference>
<gene>
    <name evidence="5" type="ORF">CSW45_06840</name>
</gene>
<comment type="caution">
    <text evidence="5">The sequence shown here is derived from an EMBL/GenBank/DDBJ whole genome shotgun (WGS) entry which is preliminary data.</text>
</comment>
<dbReference type="GO" id="GO:0046872">
    <property type="term" value="F:metal ion binding"/>
    <property type="evidence" value="ECO:0007669"/>
    <property type="project" value="InterPro"/>
</dbReference>
<dbReference type="SUPFAM" id="SSF53807">
    <property type="entry name" value="Helical backbone' metal receptor"/>
    <property type="match status" value="1"/>
</dbReference>
<evidence type="ECO:0000313" key="5">
    <source>
        <dbReference type="EMBL" id="RTH03418.1"/>
    </source>
</evidence>
<keyword evidence="2 4" id="KW-0732">Signal</keyword>
<comment type="similarity">
    <text evidence="3">Belongs to the bacterial solute-binding protein 9 family.</text>
</comment>
<name>A0A430R7T4_THESC</name>
<feature type="signal peptide" evidence="4">
    <location>
        <begin position="1"/>
        <end position="17"/>
    </location>
</feature>
<dbReference type="PRINTS" id="PR00691">
    <property type="entry name" value="ADHESINB"/>
</dbReference>
<reference evidence="5 6" key="1">
    <citation type="journal article" date="2019" name="Extremophiles">
        <title>Biogeography of thermophiles and predominance of Thermus scotoductus in domestic water heaters.</title>
        <authorList>
            <person name="Wilpiszeski R.L."/>
            <person name="Zhang Z."/>
            <person name="House C.H."/>
        </authorList>
    </citation>
    <scope>NUCLEOTIDE SEQUENCE [LARGE SCALE GENOMIC DNA]</scope>
    <source>
        <strain evidence="5 6">32_S32</strain>
    </source>
</reference>
<keyword evidence="1 3" id="KW-0813">Transport</keyword>
<evidence type="ECO:0000256" key="3">
    <source>
        <dbReference type="RuleBase" id="RU003512"/>
    </source>
</evidence>
<dbReference type="Gene3D" id="3.40.50.1980">
    <property type="entry name" value="Nitrogenase molybdenum iron protein domain"/>
    <property type="match status" value="2"/>
</dbReference>
<protein>
    <submittedName>
        <fullName evidence="5">Zinc ABC transporter substrate-binding protein</fullName>
    </submittedName>
</protein>
<dbReference type="PANTHER" id="PTHR42953">
    <property type="entry name" value="HIGH-AFFINITY ZINC UPTAKE SYSTEM PROTEIN ZNUA-RELATED"/>
    <property type="match status" value="1"/>
</dbReference>
<dbReference type="Pfam" id="PF01297">
    <property type="entry name" value="ZnuA"/>
    <property type="match status" value="1"/>
</dbReference>
<evidence type="ECO:0000256" key="1">
    <source>
        <dbReference type="ARBA" id="ARBA00022448"/>
    </source>
</evidence>
<feature type="chain" id="PRO_5019339249" evidence="4">
    <location>
        <begin position="18"/>
        <end position="287"/>
    </location>
</feature>
<dbReference type="InterPro" id="IPR006128">
    <property type="entry name" value="Lipoprotein_PsaA-like"/>
</dbReference>
<organism evidence="5 6">
    <name type="scientific">Thermus scotoductus</name>
    <dbReference type="NCBI Taxonomy" id="37636"/>
    <lineage>
        <taxon>Bacteria</taxon>
        <taxon>Thermotogati</taxon>
        <taxon>Deinococcota</taxon>
        <taxon>Deinococci</taxon>
        <taxon>Thermales</taxon>
        <taxon>Thermaceae</taxon>
        <taxon>Thermus</taxon>
    </lineage>
</organism>
<dbReference type="Proteomes" id="UP000286910">
    <property type="component" value="Unassembled WGS sequence"/>
</dbReference>